<feature type="compositionally biased region" description="Basic and acidic residues" evidence="6">
    <location>
        <begin position="437"/>
        <end position="450"/>
    </location>
</feature>
<feature type="compositionally biased region" description="Low complexity" evidence="6">
    <location>
        <begin position="483"/>
        <end position="493"/>
    </location>
</feature>
<keyword evidence="3" id="KW-0963">Cytoplasm</keyword>
<dbReference type="EMBL" id="JAAMPC010000009">
    <property type="protein sequence ID" value="KAG2291829.1"/>
    <property type="molecule type" value="Genomic_DNA"/>
</dbReference>
<keyword evidence="9" id="KW-1185">Reference proteome</keyword>
<evidence type="ECO:0000259" key="7">
    <source>
        <dbReference type="Pfam" id="PF06886"/>
    </source>
</evidence>
<evidence type="ECO:0000256" key="6">
    <source>
        <dbReference type="SAM" id="MobiDB-lite"/>
    </source>
</evidence>
<evidence type="ECO:0000256" key="4">
    <source>
        <dbReference type="ARBA" id="ARBA00022701"/>
    </source>
</evidence>
<feature type="compositionally biased region" description="Polar residues" evidence="6">
    <location>
        <begin position="187"/>
        <end position="208"/>
    </location>
</feature>
<feature type="compositionally biased region" description="Basic and acidic residues" evidence="6">
    <location>
        <begin position="295"/>
        <end position="304"/>
    </location>
</feature>
<name>A0A8X7RMJ0_BRACI</name>
<dbReference type="InterPro" id="IPR044833">
    <property type="entry name" value="WDL5/6"/>
</dbReference>
<evidence type="ECO:0000256" key="5">
    <source>
        <dbReference type="ARBA" id="ARBA00023212"/>
    </source>
</evidence>
<gene>
    <name evidence="8" type="ORF">Bca52824_038498</name>
</gene>
<dbReference type="PANTHER" id="PTHR31358:SF29">
    <property type="entry name" value="PROTEIN WVD2-LIKE 5-RELATED"/>
    <property type="match status" value="1"/>
</dbReference>
<dbReference type="Pfam" id="PF06886">
    <property type="entry name" value="TPX2"/>
    <property type="match status" value="1"/>
</dbReference>
<feature type="compositionally biased region" description="Polar residues" evidence="6">
    <location>
        <begin position="455"/>
        <end position="464"/>
    </location>
</feature>
<dbReference type="OrthoDB" id="1939285at2759"/>
<comment type="similarity">
    <text evidence="2">Belongs to the TPX2 family.</text>
</comment>
<accession>A0A8X7RMJ0</accession>
<comment type="subcellular location">
    <subcellularLocation>
        <location evidence="1">Cytoplasm</location>
        <location evidence="1">Cytoskeleton</location>
    </subcellularLocation>
</comment>
<dbReference type="Proteomes" id="UP000886595">
    <property type="component" value="Unassembled WGS sequence"/>
</dbReference>
<evidence type="ECO:0000256" key="2">
    <source>
        <dbReference type="ARBA" id="ARBA00005885"/>
    </source>
</evidence>
<keyword evidence="5" id="KW-0206">Cytoskeleton</keyword>
<evidence type="ECO:0000313" key="9">
    <source>
        <dbReference type="Proteomes" id="UP000886595"/>
    </source>
</evidence>
<feature type="domain" description="TPX2 C-terminal" evidence="7">
    <location>
        <begin position="276"/>
        <end position="351"/>
    </location>
</feature>
<evidence type="ECO:0000256" key="1">
    <source>
        <dbReference type="ARBA" id="ARBA00004245"/>
    </source>
</evidence>
<feature type="region of interest" description="Disordered" evidence="6">
    <location>
        <begin position="295"/>
        <end position="493"/>
    </location>
</feature>
<dbReference type="PANTHER" id="PTHR31358">
    <property type="entry name" value="PROTEIN WVD2-LIKE 4"/>
    <property type="match status" value="1"/>
</dbReference>
<evidence type="ECO:0000313" key="8">
    <source>
        <dbReference type="EMBL" id="KAG2291829.1"/>
    </source>
</evidence>
<organism evidence="8 9">
    <name type="scientific">Brassica carinata</name>
    <name type="common">Ethiopian mustard</name>
    <name type="synonym">Abyssinian cabbage</name>
    <dbReference type="NCBI Taxonomy" id="52824"/>
    <lineage>
        <taxon>Eukaryota</taxon>
        <taxon>Viridiplantae</taxon>
        <taxon>Streptophyta</taxon>
        <taxon>Embryophyta</taxon>
        <taxon>Tracheophyta</taxon>
        <taxon>Spermatophyta</taxon>
        <taxon>Magnoliopsida</taxon>
        <taxon>eudicotyledons</taxon>
        <taxon>Gunneridae</taxon>
        <taxon>Pentapetalae</taxon>
        <taxon>rosids</taxon>
        <taxon>malvids</taxon>
        <taxon>Brassicales</taxon>
        <taxon>Brassicaceae</taxon>
        <taxon>Brassiceae</taxon>
        <taxon>Brassica</taxon>
    </lineage>
</organism>
<protein>
    <recommendedName>
        <fullName evidence="7">TPX2 C-terminal domain-containing protein</fullName>
    </recommendedName>
</protein>
<feature type="compositionally biased region" description="Basic and acidic residues" evidence="6">
    <location>
        <begin position="311"/>
        <end position="321"/>
    </location>
</feature>
<dbReference type="InterPro" id="IPR027329">
    <property type="entry name" value="TPX2_C"/>
</dbReference>
<keyword evidence="4" id="KW-0493">Microtubule</keyword>
<comment type="caution">
    <text evidence="8">The sequence shown here is derived from an EMBL/GenBank/DDBJ whole genome shotgun (WGS) entry which is preliminary data.</text>
</comment>
<feature type="region of interest" description="Disordered" evidence="6">
    <location>
        <begin position="132"/>
        <end position="279"/>
    </location>
</feature>
<dbReference type="GO" id="GO:0008017">
    <property type="term" value="F:microtubule binding"/>
    <property type="evidence" value="ECO:0007669"/>
    <property type="project" value="InterPro"/>
</dbReference>
<proteinExistence type="inferred from homology"/>
<sequence length="493" mass="54200">MKLYLHFFLEFENRKNQRPRIHPLKNHSRTNRNLTLYETSSFSVDVCFNGYLICSGTKSGEEDFTMDPESVIMVADGSEPALVNGGLTMESVGIEVNVFASGKTLDATSEIQNENSGDSSTLDAIEHSKEVAAEGTQAENVDEPKCIKGQKAQRKLKNEKISGGKSVPSSVHIKKKKERNGADTKVAASNGSVALSAHTTKSLKSTPLNGREAQVTEHGKQESAPAESATGDKVKAKPQKKQVHETSEDDTQSSSNSPQADDGKPGKVGALPNYGFSFKCDQRAEKRREFYVKLEEKTHAKEEEINNMQAKSKETQEAELRKLRKSLNFKATPMPSFYQEPQPPKTELKKIPPTRPKSPKLGRKKTDPEESQTPRLGRLSLDEKASKDNSASKGIVPTVDHKKQPLRKSLPRLPSQKTALPDGKPDATSAKVKPERKKPEKDAETSHLTEEEAQVTVSSSNANVEGSDDIVSSRMDEERAESIEVSEVVAVEH</sequence>
<dbReference type="AlphaFoldDB" id="A0A8X7RMJ0"/>
<reference evidence="8 9" key="1">
    <citation type="submission" date="2020-02" db="EMBL/GenBank/DDBJ databases">
        <authorList>
            <person name="Ma Q."/>
            <person name="Huang Y."/>
            <person name="Song X."/>
            <person name="Pei D."/>
        </authorList>
    </citation>
    <scope>NUCLEOTIDE SEQUENCE [LARGE SCALE GENOMIC DNA]</scope>
    <source>
        <strain evidence="8">Sxm20200214</strain>
        <tissue evidence="8">Leaf</tissue>
    </source>
</reference>
<evidence type="ECO:0000256" key="3">
    <source>
        <dbReference type="ARBA" id="ARBA00022490"/>
    </source>
</evidence>
<dbReference type="GO" id="GO:0005874">
    <property type="term" value="C:microtubule"/>
    <property type="evidence" value="ECO:0007669"/>
    <property type="project" value="UniProtKB-KW"/>
</dbReference>